<accession>A0ACB6ZL03</accession>
<sequence length="248" mass="26973">DKHNTLVTFVGSHSSELELHRRGLLSLRGKMCNCHPQSSSPLDGEGEALTFSDSPTPPCDLTPSPPQLEASSLTPVVAPVENIVPIPVPPLSQGPRCTVVESCTTLRAISETEAWEIKDRIVGAWQRQGTDSTIPITLDGLGSSKRSAPSCATPVMELTQDQQQILNQEARGYRMLSVMRAVTMMPNLTVSAHLLSSDHIGGELQLVFPISQDVTIQTRRVQIVTCDELRMTYGFTRVWAQGFALSPA</sequence>
<comment type="caution">
    <text evidence="1">The sequence shown here is derived from an EMBL/GenBank/DDBJ whole genome shotgun (WGS) entry which is preliminary data.</text>
</comment>
<reference evidence="1" key="2">
    <citation type="journal article" date="2020" name="Nat. Commun.">
        <title>Large-scale genome sequencing of mycorrhizal fungi provides insights into the early evolution of symbiotic traits.</title>
        <authorList>
            <person name="Miyauchi S."/>
            <person name="Kiss E."/>
            <person name="Kuo A."/>
            <person name="Drula E."/>
            <person name="Kohler A."/>
            <person name="Sanchez-Garcia M."/>
            <person name="Morin E."/>
            <person name="Andreopoulos B."/>
            <person name="Barry K.W."/>
            <person name="Bonito G."/>
            <person name="Buee M."/>
            <person name="Carver A."/>
            <person name="Chen C."/>
            <person name="Cichocki N."/>
            <person name="Clum A."/>
            <person name="Culley D."/>
            <person name="Crous P.W."/>
            <person name="Fauchery L."/>
            <person name="Girlanda M."/>
            <person name="Hayes R.D."/>
            <person name="Keri Z."/>
            <person name="LaButti K."/>
            <person name="Lipzen A."/>
            <person name="Lombard V."/>
            <person name="Magnuson J."/>
            <person name="Maillard F."/>
            <person name="Murat C."/>
            <person name="Nolan M."/>
            <person name="Ohm R.A."/>
            <person name="Pangilinan J."/>
            <person name="Pereira M.F."/>
            <person name="Perotto S."/>
            <person name="Peter M."/>
            <person name="Pfister S."/>
            <person name="Riley R."/>
            <person name="Sitrit Y."/>
            <person name="Stielow J.B."/>
            <person name="Szollosi G."/>
            <person name="Zifcakova L."/>
            <person name="Stursova M."/>
            <person name="Spatafora J.W."/>
            <person name="Tedersoo L."/>
            <person name="Vaario L.M."/>
            <person name="Yamada A."/>
            <person name="Yan M."/>
            <person name="Wang P."/>
            <person name="Xu J."/>
            <person name="Bruns T."/>
            <person name="Baldrian P."/>
            <person name="Vilgalys R."/>
            <person name="Dunand C."/>
            <person name="Henrissat B."/>
            <person name="Grigoriev I.V."/>
            <person name="Hibbett D."/>
            <person name="Nagy L.G."/>
            <person name="Martin F.M."/>
        </authorList>
    </citation>
    <scope>NUCLEOTIDE SEQUENCE</scope>
    <source>
        <strain evidence="1">P2</strain>
    </source>
</reference>
<dbReference type="Proteomes" id="UP000886501">
    <property type="component" value="Unassembled WGS sequence"/>
</dbReference>
<protein>
    <submittedName>
        <fullName evidence="1">Uncharacterized protein</fullName>
    </submittedName>
</protein>
<dbReference type="EMBL" id="MU117984">
    <property type="protein sequence ID" value="KAF9650455.1"/>
    <property type="molecule type" value="Genomic_DNA"/>
</dbReference>
<organism evidence="1 2">
    <name type="scientific">Thelephora ganbajun</name>
    <name type="common">Ganba fungus</name>
    <dbReference type="NCBI Taxonomy" id="370292"/>
    <lineage>
        <taxon>Eukaryota</taxon>
        <taxon>Fungi</taxon>
        <taxon>Dikarya</taxon>
        <taxon>Basidiomycota</taxon>
        <taxon>Agaricomycotina</taxon>
        <taxon>Agaricomycetes</taxon>
        <taxon>Thelephorales</taxon>
        <taxon>Thelephoraceae</taxon>
        <taxon>Thelephora</taxon>
    </lineage>
</organism>
<gene>
    <name evidence="1" type="ORF">BDM02DRAFT_3127624</name>
</gene>
<feature type="non-terminal residue" evidence="1">
    <location>
        <position position="1"/>
    </location>
</feature>
<evidence type="ECO:0000313" key="1">
    <source>
        <dbReference type="EMBL" id="KAF9650455.1"/>
    </source>
</evidence>
<proteinExistence type="predicted"/>
<name>A0ACB6ZL03_THEGA</name>
<reference evidence="1" key="1">
    <citation type="submission" date="2019-10" db="EMBL/GenBank/DDBJ databases">
        <authorList>
            <consortium name="DOE Joint Genome Institute"/>
            <person name="Kuo A."/>
            <person name="Miyauchi S."/>
            <person name="Kiss E."/>
            <person name="Drula E."/>
            <person name="Kohler A."/>
            <person name="Sanchez-Garcia M."/>
            <person name="Andreopoulos B."/>
            <person name="Barry K.W."/>
            <person name="Bonito G."/>
            <person name="Buee M."/>
            <person name="Carver A."/>
            <person name="Chen C."/>
            <person name="Cichocki N."/>
            <person name="Clum A."/>
            <person name="Culley D."/>
            <person name="Crous P.W."/>
            <person name="Fauchery L."/>
            <person name="Girlanda M."/>
            <person name="Hayes R."/>
            <person name="Keri Z."/>
            <person name="Labutti K."/>
            <person name="Lipzen A."/>
            <person name="Lombard V."/>
            <person name="Magnuson J."/>
            <person name="Maillard F."/>
            <person name="Morin E."/>
            <person name="Murat C."/>
            <person name="Nolan M."/>
            <person name="Ohm R."/>
            <person name="Pangilinan J."/>
            <person name="Pereira M."/>
            <person name="Perotto S."/>
            <person name="Peter M."/>
            <person name="Riley R."/>
            <person name="Sitrit Y."/>
            <person name="Stielow B."/>
            <person name="Szollosi G."/>
            <person name="Zifcakova L."/>
            <person name="Stursova M."/>
            <person name="Spatafora J.W."/>
            <person name="Tedersoo L."/>
            <person name="Vaario L.-M."/>
            <person name="Yamada A."/>
            <person name="Yan M."/>
            <person name="Wang P."/>
            <person name="Xu J."/>
            <person name="Bruns T."/>
            <person name="Baldrian P."/>
            <person name="Vilgalys R."/>
            <person name="Henrissat B."/>
            <person name="Grigoriev I.V."/>
            <person name="Hibbett D."/>
            <person name="Nagy L.G."/>
            <person name="Martin F.M."/>
        </authorList>
    </citation>
    <scope>NUCLEOTIDE SEQUENCE</scope>
    <source>
        <strain evidence="1">P2</strain>
    </source>
</reference>
<evidence type="ECO:0000313" key="2">
    <source>
        <dbReference type="Proteomes" id="UP000886501"/>
    </source>
</evidence>
<keyword evidence="2" id="KW-1185">Reference proteome</keyword>